<evidence type="ECO:0000256" key="1">
    <source>
        <dbReference type="SAM" id="Phobius"/>
    </source>
</evidence>
<gene>
    <name evidence="2" type="ORF">DSM104635_03867</name>
</gene>
<feature type="transmembrane region" description="Helical" evidence="1">
    <location>
        <begin position="61"/>
        <end position="80"/>
    </location>
</feature>
<dbReference type="RefSeq" id="WP_158767829.1">
    <property type="nucleotide sequence ID" value="NZ_CP047045.1"/>
</dbReference>
<feature type="transmembrane region" description="Helical" evidence="1">
    <location>
        <begin position="33"/>
        <end position="55"/>
    </location>
</feature>
<evidence type="ECO:0000313" key="2">
    <source>
        <dbReference type="EMBL" id="QGZ97002.1"/>
    </source>
</evidence>
<protein>
    <recommendedName>
        <fullName evidence="4">Integral membrane protein</fullName>
    </recommendedName>
</protein>
<reference evidence="3" key="1">
    <citation type="submission" date="2019-12" db="EMBL/GenBank/DDBJ databases">
        <title>Complete genome of Terracaulis silvestris 0127_4.</title>
        <authorList>
            <person name="Vieira S."/>
            <person name="Riedel T."/>
            <person name="Sproer C."/>
            <person name="Pascual J."/>
            <person name="Boedeker C."/>
            <person name="Overmann J."/>
        </authorList>
    </citation>
    <scope>NUCLEOTIDE SEQUENCE [LARGE SCALE GENOMIC DNA]</scope>
    <source>
        <strain evidence="3">0127_4</strain>
    </source>
</reference>
<accession>A0A6I6MZC9</accession>
<proteinExistence type="predicted"/>
<dbReference type="InterPro" id="IPR019253">
    <property type="entry name" value="DUF2244_TM"/>
</dbReference>
<keyword evidence="1" id="KW-0812">Transmembrane</keyword>
<evidence type="ECO:0008006" key="4">
    <source>
        <dbReference type="Google" id="ProtNLM"/>
    </source>
</evidence>
<dbReference type="PIRSF" id="PIRSF032162">
    <property type="entry name" value="UCP032162_imp"/>
    <property type="match status" value="1"/>
</dbReference>
<evidence type="ECO:0000313" key="3">
    <source>
        <dbReference type="Proteomes" id="UP000431269"/>
    </source>
</evidence>
<dbReference type="Proteomes" id="UP000431269">
    <property type="component" value="Chromosome"/>
</dbReference>
<keyword evidence="1" id="KW-1133">Transmembrane helix</keyword>
<dbReference type="KEGG" id="tsv:DSM104635_03867"/>
<dbReference type="EMBL" id="CP047045">
    <property type="protein sequence ID" value="QGZ97002.1"/>
    <property type="molecule type" value="Genomic_DNA"/>
</dbReference>
<sequence length="163" mass="17972">MTPRWERTPAPPELDGALYMDAELRPHRSLSVAAFKLMLIGVIVINVAVAVFFWVQGAFPVAGFLGLDVLALWLAFRFNYKAARRVERVRVVAGKVHVASFDSDGERHWVLNPLWARVARDGPGVLIRAGKGQMRIGAFLSPKECESFAAALDAALFRAKRGA</sequence>
<keyword evidence="1" id="KW-0472">Membrane</keyword>
<dbReference type="Pfam" id="PF10003">
    <property type="entry name" value="DUF2244"/>
    <property type="match status" value="1"/>
</dbReference>
<keyword evidence="3" id="KW-1185">Reference proteome</keyword>
<name>A0A6I6MZC9_9CAUL</name>
<dbReference type="InterPro" id="IPR016990">
    <property type="entry name" value="UCP032162_TM"/>
</dbReference>
<organism evidence="2 3">
    <name type="scientific">Terricaulis silvestris</name>
    <dbReference type="NCBI Taxonomy" id="2686094"/>
    <lineage>
        <taxon>Bacteria</taxon>
        <taxon>Pseudomonadati</taxon>
        <taxon>Pseudomonadota</taxon>
        <taxon>Alphaproteobacteria</taxon>
        <taxon>Caulobacterales</taxon>
        <taxon>Caulobacteraceae</taxon>
        <taxon>Terricaulis</taxon>
    </lineage>
</organism>
<dbReference type="AlphaFoldDB" id="A0A6I6MZC9"/>